<dbReference type="PANTHER" id="PTHR31649:SF1">
    <property type="entry name" value="FARNESOIC ACID O-METHYL TRANSFERASE DOMAIN-CONTAINING PROTEIN"/>
    <property type="match status" value="1"/>
</dbReference>
<evidence type="ECO:0000259" key="1">
    <source>
        <dbReference type="Pfam" id="PF12248"/>
    </source>
</evidence>
<evidence type="ECO:0000313" key="2">
    <source>
        <dbReference type="EMBL" id="CAH2102818.1"/>
    </source>
</evidence>
<gene>
    <name evidence="2" type="ORF">EEDITHA_LOCUS17396</name>
</gene>
<dbReference type="Pfam" id="PF12248">
    <property type="entry name" value="Methyltransf_FA"/>
    <property type="match status" value="1"/>
</dbReference>
<dbReference type="InterPro" id="IPR022041">
    <property type="entry name" value="Methyltransf_FA"/>
</dbReference>
<dbReference type="Proteomes" id="UP001153954">
    <property type="component" value="Unassembled WGS sequence"/>
</dbReference>
<proteinExistence type="predicted"/>
<dbReference type="SMART" id="SM00696">
    <property type="entry name" value="DM9"/>
    <property type="match status" value="2"/>
</dbReference>
<feature type="domain" description="Farnesoic acid O-methyl transferase" evidence="1">
    <location>
        <begin position="18"/>
        <end position="133"/>
    </location>
</feature>
<reference evidence="2" key="1">
    <citation type="submission" date="2022-03" db="EMBL/GenBank/DDBJ databases">
        <authorList>
            <person name="Tunstrom K."/>
        </authorList>
    </citation>
    <scope>NUCLEOTIDE SEQUENCE</scope>
</reference>
<dbReference type="AlphaFoldDB" id="A0AAU9UUJ4"/>
<evidence type="ECO:0000313" key="3">
    <source>
        <dbReference type="Proteomes" id="UP001153954"/>
    </source>
</evidence>
<accession>A0AAU9UUJ4</accession>
<name>A0AAU9UUJ4_EUPED</name>
<protein>
    <recommendedName>
        <fullName evidence="1">Farnesoic acid O-methyl transferase domain-containing protein</fullName>
    </recommendedName>
</protein>
<dbReference type="InterPro" id="IPR006616">
    <property type="entry name" value="DM9_repeat"/>
</dbReference>
<dbReference type="PANTHER" id="PTHR31649">
    <property type="entry name" value="AGAP009604-PA"/>
    <property type="match status" value="1"/>
</dbReference>
<dbReference type="Pfam" id="PF11901">
    <property type="entry name" value="DM9"/>
    <property type="match status" value="1"/>
</dbReference>
<keyword evidence="3" id="KW-1185">Reference proteome</keyword>
<organism evidence="2 3">
    <name type="scientific">Euphydryas editha</name>
    <name type="common">Edith's checkerspot</name>
    <dbReference type="NCBI Taxonomy" id="104508"/>
    <lineage>
        <taxon>Eukaryota</taxon>
        <taxon>Metazoa</taxon>
        <taxon>Ecdysozoa</taxon>
        <taxon>Arthropoda</taxon>
        <taxon>Hexapoda</taxon>
        <taxon>Insecta</taxon>
        <taxon>Pterygota</taxon>
        <taxon>Neoptera</taxon>
        <taxon>Endopterygota</taxon>
        <taxon>Lepidoptera</taxon>
        <taxon>Glossata</taxon>
        <taxon>Ditrysia</taxon>
        <taxon>Papilionoidea</taxon>
        <taxon>Nymphalidae</taxon>
        <taxon>Nymphalinae</taxon>
        <taxon>Euphydryas</taxon>
    </lineage>
</organism>
<dbReference type="EMBL" id="CAKOGL010000025">
    <property type="protein sequence ID" value="CAH2102818.1"/>
    <property type="molecule type" value="Genomic_DNA"/>
</dbReference>
<sequence length="334" mass="38180">MGDVYEFTTWSKHQTLFYKINNNALVFNIKGERNAAIGLAKHPGECEYWILIGVDQQCWIKKNNGRCCCSVSTQNILSRDKYKKFWITLKRGEISLGKSNKKNPILSQQTSIENLQYVTFSVVGERNHLQWKLHLPPQIQKPTLVRLTGGEPQWIKANEQLPDGALIGGHENGVLYIIRAPHRGSLTPGKFVPELGLGFVSWGCEMHEKSDFEVLCGYNCTWVKTVKNKIPVGAVEGGYSEDGHEILYVGRAFYDNHLIPGKVQPSHNCCYIPYQEKEIGVQTYEILVFPDQMTHSANKFYVSGLGIRNYMQNYSYDSERSPEEYSEEDENDIW</sequence>
<comment type="caution">
    <text evidence="2">The sequence shown here is derived from an EMBL/GenBank/DDBJ whole genome shotgun (WGS) entry which is preliminary data.</text>
</comment>